<evidence type="ECO:0000256" key="6">
    <source>
        <dbReference type="ARBA" id="ARBA00049244"/>
    </source>
</evidence>
<dbReference type="InterPro" id="IPR004805">
    <property type="entry name" value="DnaE2/DnaE/PolC"/>
</dbReference>
<feature type="domain" description="Bacterial DNA polymerase III alpha subunit NTPase" evidence="8">
    <location>
        <begin position="248"/>
        <end position="481"/>
    </location>
</feature>
<accession>A0A3E1P0Z8</accession>
<protein>
    <recommendedName>
        <fullName evidence="1">DNA-directed DNA polymerase</fullName>
        <ecNumber evidence="1">2.7.7.7</ecNumber>
    </recommendedName>
</protein>
<dbReference type="Gene3D" id="1.10.150.870">
    <property type="match status" value="1"/>
</dbReference>
<dbReference type="Proteomes" id="UP000261174">
    <property type="component" value="Unassembled WGS sequence"/>
</dbReference>
<dbReference type="PANTHER" id="PTHR32294">
    <property type="entry name" value="DNA POLYMERASE III SUBUNIT ALPHA"/>
    <property type="match status" value="1"/>
</dbReference>
<dbReference type="InterPro" id="IPR029460">
    <property type="entry name" value="DNAPol_HHH"/>
</dbReference>
<evidence type="ECO:0000256" key="3">
    <source>
        <dbReference type="ARBA" id="ARBA00022695"/>
    </source>
</evidence>
<gene>
    <name evidence="11" type="ORF">DXN04_17105</name>
</gene>
<keyword evidence="2" id="KW-0808">Transferase</keyword>
<dbReference type="Gene3D" id="3.20.20.140">
    <property type="entry name" value="Metal-dependent hydrolases"/>
    <property type="match status" value="1"/>
</dbReference>
<evidence type="ECO:0000259" key="8">
    <source>
        <dbReference type="Pfam" id="PF07733"/>
    </source>
</evidence>
<dbReference type="GO" id="GO:0008408">
    <property type="term" value="F:3'-5' exonuclease activity"/>
    <property type="evidence" value="ECO:0007669"/>
    <property type="project" value="InterPro"/>
</dbReference>
<evidence type="ECO:0000259" key="10">
    <source>
        <dbReference type="Pfam" id="PF17657"/>
    </source>
</evidence>
<comment type="catalytic activity">
    <reaction evidence="6">
        <text>DNA(n) + a 2'-deoxyribonucleoside 5'-triphosphate = DNA(n+1) + diphosphate</text>
        <dbReference type="Rhea" id="RHEA:22508"/>
        <dbReference type="Rhea" id="RHEA-COMP:17339"/>
        <dbReference type="Rhea" id="RHEA-COMP:17340"/>
        <dbReference type="ChEBI" id="CHEBI:33019"/>
        <dbReference type="ChEBI" id="CHEBI:61560"/>
        <dbReference type="ChEBI" id="CHEBI:173112"/>
        <dbReference type="EC" id="2.7.7.7"/>
    </reaction>
</comment>
<dbReference type="InterPro" id="IPR011708">
    <property type="entry name" value="DNA_pol3_alpha_NTPase_dom"/>
</dbReference>
<dbReference type="RefSeq" id="WP_116854600.1">
    <property type="nucleotide sequence ID" value="NZ_QTJV01000006.1"/>
</dbReference>
<evidence type="ECO:0000313" key="12">
    <source>
        <dbReference type="Proteomes" id="UP000261174"/>
    </source>
</evidence>
<dbReference type="OrthoDB" id="9803237at2"/>
<keyword evidence="4" id="KW-0235">DNA replication</keyword>
<evidence type="ECO:0000256" key="2">
    <source>
        <dbReference type="ARBA" id="ARBA00022679"/>
    </source>
</evidence>
<reference evidence="11 12" key="1">
    <citation type="submission" date="2018-08" db="EMBL/GenBank/DDBJ databases">
        <title>Chitinophaga sp. K20C18050901, a novel bacterium isolated from forest soil.</title>
        <authorList>
            <person name="Wang C."/>
        </authorList>
    </citation>
    <scope>NUCLEOTIDE SEQUENCE [LARGE SCALE GENOMIC DNA]</scope>
    <source>
        <strain evidence="11 12">K20C18050901</strain>
    </source>
</reference>
<evidence type="ECO:0000259" key="9">
    <source>
        <dbReference type="Pfam" id="PF14579"/>
    </source>
</evidence>
<dbReference type="EMBL" id="QTJV01000006">
    <property type="protein sequence ID" value="RFM33678.1"/>
    <property type="molecule type" value="Genomic_DNA"/>
</dbReference>
<feature type="domain" description="DNA polymerase helix-hairpin-helix motif" evidence="9">
    <location>
        <begin position="726"/>
        <end position="812"/>
    </location>
</feature>
<evidence type="ECO:0000256" key="5">
    <source>
        <dbReference type="ARBA" id="ARBA00022932"/>
    </source>
</evidence>
<keyword evidence="3" id="KW-0548">Nucleotidyltransferase</keyword>
<evidence type="ECO:0000256" key="1">
    <source>
        <dbReference type="ARBA" id="ARBA00012417"/>
    </source>
</evidence>
<dbReference type="Pfam" id="PF07733">
    <property type="entry name" value="DNA_pol3_alpha"/>
    <property type="match status" value="1"/>
</dbReference>
<dbReference type="InterPro" id="IPR040982">
    <property type="entry name" value="DNA_pol3_finger"/>
</dbReference>
<dbReference type="AlphaFoldDB" id="A0A3E1P0Z8"/>
<evidence type="ECO:0000256" key="4">
    <source>
        <dbReference type="ARBA" id="ARBA00022705"/>
    </source>
</evidence>
<comment type="caution">
    <text evidence="11">The sequence shown here is derived from an EMBL/GenBank/DDBJ whole genome shotgun (WGS) entry which is preliminary data.</text>
</comment>
<name>A0A3E1P0Z8_9BACT</name>
<dbReference type="EC" id="2.7.7.7" evidence="1"/>
<keyword evidence="12" id="KW-1185">Reference proteome</keyword>
<dbReference type="GO" id="GO:0006260">
    <property type="term" value="P:DNA replication"/>
    <property type="evidence" value="ECO:0007669"/>
    <property type="project" value="UniProtKB-KW"/>
</dbReference>
<dbReference type="Pfam" id="PF17657">
    <property type="entry name" value="DNA_pol3_finger"/>
    <property type="match status" value="1"/>
</dbReference>
<dbReference type="NCBIfam" id="TIGR00594">
    <property type="entry name" value="polc"/>
    <property type="match status" value="1"/>
</dbReference>
<feature type="domain" description="DNA polymerase III alpha subunit finger" evidence="10">
    <location>
        <begin position="487"/>
        <end position="653"/>
    </location>
</feature>
<sequence>MYLNCKTFFSYRYGTFSTEQLVAAGTDAGASSLAITNINNTADAWDFVQYCHSAGIHPVLGTEIRNGDHFCYLLLAKNNTGFLHINRFLTEHLQAKKPFPARPVMDDSVWVVYALGMAAPAQLSLNELIGVQPTEVNKLFGIDLSAYSTKFVVRQPVTFQDRTFYSVHRLLRAIDKNIVLSKQEDKHKAAIHEYFMPMTTIMEQFKQYPQIVTNTLRVMECCEIQMDFKVDKNKQAFTASKEDDRILLEKLAMDGLHYRYGSRNKQAHERMLKELKIINDLQFNAYFLIAWDVLRYARDRRFFYVGRGSGANSIVAYCLQITDVDPIQLDLYFERFLNPYRTSPPDFDIDFSWKDRDEIIDYILKRYGKDHVALLGMHTTFQRRAIVRELGKVYGLPKAEIDRLSRGEYNTNDNNHRQIIRFGDLIKDFPNHVSIHPGGMLISELPIAQYTALEMPPKGFPTTQIDMFVAENVGLFKLDILSQRGLGHIKDTIELVREHHQVDLDIHQVEKFKKDPKVAAQIRSADTIGCFYIESPSMRGVLRKLRCDDYLTLVAASSIIRPGVGSSGMMQQYIWRFHNPEKFEYLHPVMKELLEETYGVMVYQEDVIKVAHYFGGLDMGEADILRRAMSGKYRGNKEMKRLEQQFFRNCEERGHPEKVAREVWRQIESFGGYSFSKAHSASFAVESYQSLYLKTYYPVEFMVAVINNFGGFYSRELYFQQLKKAGADVQAPCVNNSEYLTDLKEGKVFVGFIHVQHLEQQFVEKLLAERVRNGAYLHLQDFIERTEVGIEQLNLLIKVGAFRFTGRTKKQLLWEGNFLQVHMEDHVPERQALFAEEPVSFELPMLPDNDREDMMKEMEMMGFPIGNVFELVDDDLGRYPLAKELPGLLGKEVLVLGYLVCTKETMTREKRELMHFGTFLDAAGDWLDTVHFPEAARKWPFQGRGFYRLKGRVIEEFGVYSVMVGEMEKVGLKPVG</sequence>
<dbReference type="Pfam" id="PF02811">
    <property type="entry name" value="PHP"/>
    <property type="match status" value="1"/>
</dbReference>
<proteinExistence type="predicted"/>
<dbReference type="GO" id="GO:0003887">
    <property type="term" value="F:DNA-directed DNA polymerase activity"/>
    <property type="evidence" value="ECO:0007669"/>
    <property type="project" value="UniProtKB-KW"/>
</dbReference>
<organism evidence="11 12">
    <name type="scientific">Chitinophaga silvisoli</name>
    <dbReference type="NCBI Taxonomy" id="2291814"/>
    <lineage>
        <taxon>Bacteria</taxon>
        <taxon>Pseudomonadati</taxon>
        <taxon>Bacteroidota</taxon>
        <taxon>Chitinophagia</taxon>
        <taxon>Chitinophagales</taxon>
        <taxon>Chitinophagaceae</taxon>
        <taxon>Chitinophaga</taxon>
    </lineage>
</organism>
<evidence type="ECO:0000313" key="11">
    <source>
        <dbReference type="EMBL" id="RFM33678.1"/>
    </source>
</evidence>
<dbReference type="Pfam" id="PF14579">
    <property type="entry name" value="HHH_6"/>
    <property type="match status" value="1"/>
</dbReference>
<feature type="domain" description="PHP" evidence="7">
    <location>
        <begin position="4"/>
        <end position="113"/>
    </location>
</feature>
<keyword evidence="5" id="KW-0239">DNA-directed DNA polymerase</keyword>
<evidence type="ECO:0000259" key="7">
    <source>
        <dbReference type="Pfam" id="PF02811"/>
    </source>
</evidence>
<dbReference type="InterPro" id="IPR004013">
    <property type="entry name" value="PHP_dom"/>
</dbReference>